<protein>
    <recommendedName>
        <fullName evidence="3">MaoC-like domain-containing protein</fullName>
    </recommendedName>
</protein>
<dbReference type="Gene3D" id="3.10.129.10">
    <property type="entry name" value="Hotdog Thioesterase"/>
    <property type="match status" value="1"/>
</dbReference>
<dbReference type="Pfam" id="PF01575">
    <property type="entry name" value="MaoC_dehydratas"/>
    <property type="match status" value="1"/>
</dbReference>
<dbReference type="OrthoDB" id="9801735at2"/>
<evidence type="ECO:0000259" key="3">
    <source>
        <dbReference type="Pfam" id="PF01575"/>
    </source>
</evidence>
<dbReference type="PANTHER" id="PTHR42993:SF1">
    <property type="entry name" value="MAOC-LIKE DEHYDRATASE DOMAIN-CONTAINING PROTEIN"/>
    <property type="match status" value="1"/>
</dbReference>
<sequence length="269" mass="29260">MGGCRRYPHEPAGPRRRPIARHRRHRRRPVRTLCAGLGRRAVRRGRSATVAGRVQPGEHQAQHQDPRRRIAGARGRRGGKQGTARARCRPGAAAIARRADVRPAEGRIVKIGNPARTLDVGSAADLHAHLGSEIGISGWASLDQDDVLGFAELTHDRHWIHTDPARARDEAGLGGLLAHGFLVLATVTALANQCYTIAGATRWTNYGLERIRFTAPVFPGDEFRLRLTLNAVEPGPGPATRLGLDCLLERRAGARPALAANWIVLVEEA</sequence>
<name>A0A6N7Z533_9PSEU</name>
<evidence type="ECO:0000256" key="2">
    <source>
        <dbReference type="SAM" id="MobiDB-lite"/>
    </source>
</evidence>
<evidence type="ECO:0000256" key="1">
    <source>
        <dbReference type="ARBA" id="ARBA00005254"/>
    </source>
</evidence>
<accession>A0A6N7Z533</accession>
<dbReference type="SUPFAM" id="SSF54637">
    <property type="entry name" value="Thioesterase/thiol ester dehydrase-isomerase"/>
    <property type="match status" value="1"/>
</dbReference>
<evidence type="ECO:0000313" key="5">
    <source>
        <dbReference type="Proteomes" id="UP000440096"/>
    </source>
</evidence>
<comment type="caution">
    <text evidence="4">The sequence shown here is derived from an EMBL/GenBank/DDBJ whole genome shotgun (WGS) entry which is preliminary data.</text>
</comment>
<gene>
    <name evidence="4" type="ORF">GKO32_16430</name>
</gene>
<dbReference type="AlphaFoldDB" id="A0A6N7Z533"/>
<dbReference type="PANTHER" id="PTHR42993">
    <property type="entry name" value="MAOC-LIKE DEHYDRATASE DOMAIN-CONTAINING PROTEIN"/>
    <property type="match status" value="1"/>
</dbReference>
<comment type="similarity">
    <text evidence="1">Belongs to the enoyl-CoA hydratase/isomerase family.</text>
</comment>
<dbReference type="EMBL" id="WMBA01000023">
    <property type="protein sequence ID" value="MTD55550.1"/>
    <property type="molecule type" value="Genomic_DNA"/>
</dbReference>
<feature type="compositionally biased region" description="Basic residues" evidence="2">
    <location>
        <begin position="14"/>
        <end position="27"/>
    </location>
</feature>
<keyword evidence="5" id="KW-1185">Reference proteome</keyword>
<evidence type="ECO:0000313" key="4">
    <source>
        <dbReference type="EMBL" id="MTD55550.1"/>
    </source>
</evidence>
<dbReference type="Proteomes" id="UP000440096">
    <property type="component" value="Unassembled WGS sequence"/>
</dbReference>
<feature type="compositionally biased region" description="Basic residues" evidence="2">
    <location>
        <begin position="69"/>
        <end position="79"/>
    </location>
</feature>
<feature type="domain" description="MaoC-like" evidence="3">
    <location>
        <begin position="131"/>
        <end position="231"/>
    </location>
</feature>
<dbReference type="InterPro" id="IPR002539">
    <property type="entry name" value="MaoC-like_dom"/>
</dbReference>
<dbReference type="InterPro" id="IPR029069">
    <property type="entry name" value="HotDog_dom_sf"/>
</dbReference>
<reference evidence="4 5" key="1">
    <citation type="submission" date="2019-11" db="EMBL/GenBank/DDBJ databases">
        <title>Draft genome of Amycolatopsis RM579.</title>
        <authorList>
            <person name="Duangmal K."/>
            <person name="Mingma R."/>
        </authorList>
    </citation>
    <scope>NUCLEOTIDE SEQUENCE [LARGE SCALE GENOMIC DNA]</scope>
    <source>
        <strain evidence="4 5">RM579</strain>
    </source>
</reference>
<feature type="region of interest" description="Disordered" evidence="2">
    <location>
        <begin position="44"/>
        <end position="84"/>
    </location>
</feature>
<feature type="region of interest" description="Disordered" evidence="2">
    <location>
        <begin position="1"/>
        <end position="27"/>
    </location>
</feature>
<proteinExistence type="inferred from homology"/>
<organism evidence="4 5">
    <name type="scientific">Amycolatopsis pithecellobii</name>
    <dbReference type="NCBI Taxonomy" id="664692"/>
    <lineage>
        <taxon>Bacteria</taxon>
        <taxon>Bacillati</taxon>
        <taxon>Actinomycetota</taxon>
        <taxon>Actinomycetes</taxon>
        <taxon>Pseudonocardiales</taxon>
        <taxon>Pseudonocardiaceae</taxon>
        <taxon>Amycolatopsis</taxon>
    </lineage>
</organism>